<dbReference type="eggNOG" id="KOG2100">
    <property type="taxonomic scope" value="Eukaryota"/>
</dbReference>
<feature type="region of interest" description="Disordered" evidence="4">
    <location>
        <begin position="1"/>
        <end position="81"/>
    </location>
</feature>
<sequence>MSSSKPQQPYRDDDHDADEVNAAFATPTRRSIDSTSTTSLILERIHPDGQHYDDPDALNEKHGAYPESDDEDLDIESGAPHMKPMENKVKRYVYIIAGVLVGGWLLALLVYLGREAYNPGKAAAVNNPITIEQIHTGMWRPRKKGIQWISGESDGLMLVPDGDEGYLEVQDVRNSSYKNILMKHRTINVGDVSVAVSRFWPSPDLKKVLVASHVESHWRHSFYARYFILDVKTQVAEPLVPNKQEEKIALAVWAPTSDAIAYVVDNNIRIREINNQNAPIEVTKDGSKDLFYGIPDWVYEEEVFAGATAMWWSENGKHLAFLRTNETEVPEYPLQYFASRPSGKMPKEGLENYPELDFIKYPKAGAPNPVVDLQFFDLAKKQVFSVDIKNDFPNDDRLITEVVWAGDTQVLIRETNRESDLLRMILIDVSNRSGKVAREVNVAELDGGWFEVSQSTRYIPADASKGRKDPGYIDTIIHDGYDHLAYFSPLDAKDPVLLTKGNWEVVDAPSGIDLNNGLVYFVSTERSSIERHVYSVKLDGTDLKPITNTTQDGFYDVSYSKGGGYALLTYDGPGIPWQKVIGMPAVDAAFIKKIEDNKDLKELSTRYSLPTFHYSTINIDGFDLNVVERRPPNFDENKKYPVIFHVYGGPGSQQVQKTFKIDFQAYMAGGLDYLVVTVDGRGTGFIGRKARVAVRGNLGHWE</sequence>
<dbReference type="InterPro" id="IPR050278">
    <property type="entry name" value="Serine_Prot_S9B/DPPIV"/>
</dbReference>
<dbReference type="GO" id="GO:0004177">
    <property type="term" value="F:aminopeptidase activity"/>
    <property type="evidence" value="ECO:0007669"/>
    <property type="project" value="UniProtKB-KW"/>
</dbReference>
<dbReference type="PANTHER" id="PTHR11731:SF200">
    <property type="entry name" value="DIPEPTIDYL PEPTIDASE 10, ISOFORM B"/>
    <property type="match status" value="1"/>
</dbReference>
<dbReference type="Proteomes" id="UP000018144">
    <property type="component" value="Unassembled WGS sequence"/>
</dbReference>
<reference evidence="7 8" key="1">
    <citation type="journal article" date="2013" name="PLoS Genet.">
        <title>The genome and development-dependent transcriptomes of Pyronema confluens: a window into fungal evolution.</title>
        <authorList>
            <person name="Traeger S."/>
            <person name="Altegoer F."/>
            <person name="Freitag M."/>
            <person name="Gabaldon T."/>
            <person name="Kempken F."/>
            <person name="Kumar A."/>
            <person name="Marcet-Houben M."/>
            <person name="Poggeler S."/>
            <person name="Stajich J.E."/>
            <person name="Nowrousian M."/>
        </authorList>
    </citation>
    <scope>NUCLEOTIDE SEQUENCE [LARGE SCALE GENOMIC DNA]</scope>
    <source>
        <strain evidence="8">CBS 100304</strain>
        <tissue evidence="7">Vegetative mycelium</tissue>
    </source>
</reference>
<gene>
    <name evidence="7" type="ORF">PCON_08200</name>
</gene>
<dbReference type="SUPFAM" id="SSF53474">
    <property type="entry name" value="alpha/beta-Hydrolases"/>
    <property type="match status" value="1"/>
</dbReference>
<feature type="transmembrane region" description="Helical" evidence="5">
    <location>
        <begin position="92"/>
        <end position="112"/>
    </location>
</feature>
<evidence type="ECO:0000256" key="4">
    <source>
        <dbReference type="SAM" id="MobiDB-lite"/>
    </source>
</evidence>
<name>U4L140_PYROM</name>
<dbReference type="GO" id="GO:0008236">
    <property type="term" value="F:serine-type peptidase activity"/>
    <property type="evidence" value="ECO:0007669"/>
    <property type="project" value="UniProtKB-KW"/>
</dbReference>
<feature type="compositionally biased region" description="Low complexity" evidence="4">
    <location>
        <begin position="33"/>
        <end position="42"/>
    </location>
</feature>
<dbReference type="Pfam" id="PF00930">
    <property type="entry name" value="DPPIV_N"/>
    <property type="match status" value="1"/>
</dbReference>
<dbReference type="EMBL" id="HF935423">
    <property type="protein sequence ID" value="CCX08607.1"/>
    <property type="molecule type" value="Genomic_DNA"/>
</dbReference>
<dbReference type="OMA" id="MRTPQEN"/>
<evidence type="ECO:0000256" key="5">
    <source>
        <dbReference type="SAM" id="Phobius"/>
    </source>
</evidence>
<evidence type="ECO:0000256" key="2">
    <source>
        <dbReference type="ARBA" id="ARBA00022825"/>
    </source>
</evidence>
<evidence type="ECO:0000256" key="1">
    <source>
        <dbReference type="ARBA" id="ARBA00022438"/>
    </source>
</evidence>
<dbReference type="InterPro" id="IPR029058">
    <property type="entry name" value="AB_hydrolase_fold"/>
</dbReference>
<dbReference type="GO" id="GO:0006508">
    <property type="term" value="P:proteolysis"/>
    <property type="evidence" value="ECO:0007669"/>
    <property type="project" value="InterPro"/>
</dbReference>
<keyword evidence="8" id="KW-1185">Reference proteome</keyword>
<evidence type="ECO:0000259" key="6">
    <source>
        <dbReference type="Pfam" id="PF00930"/>
    </source>
</evidence>
<evidence type="ECO:0000313" key="7">
    <source>
        <dbReference type="EMBL" id="CCX08607.1"/>
    </source>
</evidence>
<proteinExistence type="predicted"/>
<dbReference type="STRING" id="1076935.U4L140"/>
<feature type="non-terminal residue" evidence="7">
    <location>
        <position position="702"/>
    </location>
</feature>
<keyword evidence="5" id="KW-0472">Membrane</keyword>
<protein>
    <submittedName>
        <fullName evidence="7">Similar to Probable dipeptidyl-aminopeptidase B acc. no. D5GM60</fullName>
    </submittedName>
</protein>
<dbReference type="Gene3D" id="3.40.50.1820">
    <property type="entry name" value="alpha/beta hydrolase"/>
    <property type="match status" value="1"/>
</dbReference>
<evidence type="ECO:0000313" key="8">
    <source>
        <dbReference type="Proteomes" id="UP000018144"/>
    </source>
</evidence>
<accession>U4L140</accession>
<keyword evidence="1 7" id="KW-0031">Aminopeptidase</keyword>
<dbReference type="PANTHER" id="PTHR11731">
    <property type="entry name" value="PROTEASE FAMILY S9B,C DIPEPTIDYL-PEPTIDASE IV-RELATED"/>
    <property type="match status" value="1"/>
</dbReference>
<feature type="domain" description="Dipeptidylpeptidase IV N-terminal" evidence="6">
    <location>
        <begin position="202"/>
        <end position="577"/>
    </location>
</feature>
<keyword evidence="2" id="KW-0720">Serine protease</keyword>
<feature type="compositionally biased region" description="Basic and acidic residues" evidence="4">
    <location>
        <begin position="43"/>
        <end position="64"/>
    </location>
</feature>
<dbReference type="GO" id="GO:0008239">
    <property type="term" value="F:dipeptidyl-peptidase activity"/>
    <property type="evidence" value="ECO:0007669"/>
    <property type="project" value="TreeGrafter"/>
</dbReference>
<evidence type="ECO:0000256" key="3">
    <source>
        <dbReference type="ARBA" id="ARBA00023180"/>
    </source>
</evidence>
<dbReference type="AlphaFoldDB" id="U4L140"/>
<keyword evidence="1 7" id="KW-0378">Hydrolase</keyword>
<dbReference type="InterPro" id="IPR002469">
    <property type="entry name" value="Peptidase_S9B_N"/>
</dbReference>
<dbReference type="Gene3D" id="2.140.10.30">
    <property type="entry name" value="Dipeptidylpeptidase IV, N-terminal domain"/>
    <property type="match status" value="1"/>
</dbReference>
<keyword evidence="5" id="KW-0812">Transmembrane</keyword>
<dbReference type="OrthoDB" id="16520at2759"/>
<keyword evidence="5" id="KW-1133">Transmembrane helix</keyword>
<organism evidence="7 8">
    <name type="scientific">Pyronema omphalodes (strain CBS 100304)</name>
    <name type="common">Pyronema confluens</name>
    <dbReference type="NCBI Taxonomy" id="1076935"/>
    <lineage>
        <taxon>Eukaryota</taxon>
        <taxon>Fungi</taxon>
        <taxon>Dikarya</taxon>
        <taxon>Ascomycota</taxon>
        <taxon>Pezizomycotina</taxon>
        <taxon>Pezizomycetes</taxon>
        <taxon>Pezizales</taxon>
        <taxon>Pyronemataceae</taxon>
        <taxon>Pyronema</taxon>
    </lineage>
</organism>
<keyword evidence="3" id="KW-0325">Glycoprotein</keyword>
<dbReference type="SUPFAM" id="SSF82171">
    <property type="entry name" value="DPP6 N-terminal domain-like"/>
    <property type="match status" value="1"/>
</dbReference>
<keyword evidence="1 7" id="KW-0645">Protease</keyword>
<dbReference type="GO" id="GO:0005886">
    <property type="term" value="C:plasma membrane"/>
    <property type="evidence" value="ECO:0007669"/>
    <property type="project" value="TreeGrafter"/>
</dbReference>